<sequence>MRRILLLATSRTTTFKLGKMHRKWLDLRIKEENRGLRRMLWRLEAEDYGYKAGGGGSGSGLGFRFRTLG</sequence>
<accession>A0ABQ7M8J5</accession>
<keyword evidence="2" id="KW-1185">Reference proteome</keyword>
<organism evidence="1 2">
    <name type="scientific">Brassica rapa subsp. trilocularis</name>
    <dbReference type="NCBI Taxonomy" id="1813537"/>
    <lineage>
        <taxon>Eukaryota</taxon>
        <taxon>Viridiplantae</taxon>
        <taxon>Streptophyta</taxon>
        <taxon>Embryophyta</taxon>
        <taxon>Tracheophyta</taxon>
        <taxon>Spermatophyta</taxon>
        <taxon>Magnoliopsida</taxon>
        <taxon>eudicotyledons</taxon>
        <taxon>Gunneridae</taxon>
        <taxon>Pentapetalae</taxon>
        <taxon>rosids</taxon>
        <taxon>malvids</taxon>
        <taxon>Brassicales</taxon>
        <taxon>Brassicaceae</taxon>
        <taxon>Brassiceae</taxon>
        <taxon>Brassica</taxon>
    </lineage>
</organism>
<name>A0ABQ7M8J5_BRACM</name>
<evidence type="ECO:0000313" key="2">
    <source>
        <dbReference type="Proteomes" id="UP000823674"/>
    </source>
</evidence>
<evidence type="ECO:0000313" key="1">
    <source>
        <dbReference type="EMBL" id="KAG5393914.1"/>
    </source>
</evidence>
<dbReference type="Proteomes" id="UP000823674">
    <property type="component" value="Chromosome A06"/>
</dbReference>
<gene>
    <name evidence="1" type="primary">A06p036890.1_BraROA</name>
    <name evidence="1" type="ORF">IGI04_023877</name>
</gene>
<dbReference type="EMBL" id="JADBGQ010000006">
    <property type="protein sequence ID" value="KAG5393914.1"/>
    <property type="molecule type" value="Genomic_DNA"/>
</dbReference>
<protein>
    <submittedName>
        <fullName evidence="1">Uncharacterized protein</fullName>
    </submittedName>
</protein>
<reference evidence="1 2" key="1">
    <citation type="submission" date="2021-03" db="EMBL/GenBank/DDBJ databases">
        <authorList>
            <person name="King G.J."/>
            <person name="Bancroft I."/>
            <person name="Baten A."/>
            <person name="Bloomfield J."/>
            <person name="Borpatragohain P."/>
            <person name="He Z."/>
            <person name="Irish N."/>
            <person name="Irwin J."/>
            <person name="Liu K."/>
            <person name="Mauleon R.P."/>
            <person name="Moore J."/>
            <person name="Morris R."/>
            <person name="Ostergaard L."/>
            <person name="Wang B."/>
            <person name="Wells R."/>
        </authorList>
    </citation>
    <scope>NUCLEOTIDE SEQUENCE [LARGE SCALE GENOMIC DNA]</scope>
    <source>
        <strain evidence="1">R-o-18</strain>
        <tissue evidence="1">Leaf</tissue>
    </source>
</reference>
<comment type="caution">
    <text evidence="1">The sequence shown here is derived from an EMBL/GenBank/DDBJ whole genome shotgun (WGS) entry which is preliminary data.</text>
</comment>
<proteinExistence type="predicted"/>